<dbReference type="InterPro" id="IPR050275">
    <property type="entry name" value="PGM_Phosphatase"/>
</dbReference>
<evidence type="ECO:0000313" key="2">
    <source>
        <dbReference type="Proteomes" id="UP001218071"/>
    </source>
</evidence>
<accession>A0ABY7ULW4</accession>
<proteinExistence type="predicted"/>
<reference evidence="1 2" key="1">
    <citation type="submission" date="2020-10" db="EMBL/GenBank/DDBJ databases">
        <title>Complete genome sequence of Corynebacterium jeddahense DSM 45997, type strain of Corynebacterium jeddahense.</title>
        <authorList>
            <person name="Busche T."/>
            <person name="Kalinowski J."/>
            <person name="Ruckert C."/>
        </authorList>
    </citation>
    <scope>NUCLEOTIDE SEQUENCE [LARGE SCALE GENOMIC DNA]</scope>
    <source>
        <strain evidence="1 2">DSM 45997</strain>
    </source>
</reference>
<keyword evidence="2" id="KW-1185">Reference proteome</keyword>
<dbReference type="Pfam" id="PF00300">
    <property type="entry name" value="His_Phos_1"/>
    <property type="match status" value="1"/>
</dbReference>
<dbReference type="CDD" id="cd07067">
    <property type="entry name" value="HP_PGM_like"/>
    <property type="match status" value="1"/>
</dbReference>
<dbReference type="PANTHER" id="PTHR48100:SF1">
    <property type="entry name" value="HISTIDINE PHOSPHATASE FAMILY PROTEIN-RELATED"/>
    <property type="match status" value="1"/>
</dbReference>
<dbReference type="InterPro" id="IPR013078">
    <property type="entry name" value="His_Pase_superF_clade-1"/>
</dbReference>
<dbReference type="PANTHER" id="PTHR48100">
    <property type="entry name" value="BROAD-SPECIFICITY PHOSPHATASE YOR283W-RELATED"/>
    <property type="match status" value="1"/>
</dbReference>
<dbReference type="Proteomes" id="UP001218071">
    <property type="component" value="Chromosome"/>
</dbReference>
<name>A0ABY7ULW4_9CORY</name>
<gene>
    <name evidence="1" type="primary">pspA1</name>
    <name evidence="1" type="ORF">CJEDD_04700</name>
</gene>
<evidence type="ECO:0000313" key="1">
    <source>
        <dbReference type="EMBL" id="WCZ38553.1"/>
    </source>
</evidence>
<dbReference type="SMART" id="SM00855">
    <property type="entry name" value="PGAM"/>
    <property type="match status" value="1"/>
</dbReference>
<dbReference type="InterPro" id="IPR029033">
    <property type="entry name" value="His_PPase_superfam"/>
</dbReference>
<dbReference type="GO" id="GO:0016787">
    <property type="term" value="F:hydrolase activity"/>
    <property type="evidence" value="ECO:0007669"/>
    <property type="project" value="UniProtKB-KW"/>
</dbReference>
<dbReference type="EMBL" id="CP063194">
    <property type="protein sequence ID" value="WCZ38553.1"/>
    <property type="molecule type" value="Genomic_DNA"/>
</dbReference>
<sequence>MGCSRAPRRHTIAGVTTIYLIRHGETPTTGKILPGRTPGLHLSERGRGQAEGVAKQLARVDAVYASPLERARETAAPTCERFRKELLLDDGLLEADFGTWTGKSLVELAKLPEWQVVQKRPEEFRFPGGEPFVEMQERVVGCVRGIAARHPGEVVACFTHADPIKAALAHFTGRGWGAFQQIPAEPCSISELEL</sequence>
<protein>
    <submittedName>
        <fullName evidence="1">Phosphoserine phosphatase 1</fullName>
        <ecNumber evidence="1">3.1.3.3</ecNumber>
    </submittedName>
</protein>
<organism evidence="1 2">
    <name type="scientific">Corynebacterium jeddahense</name>
    <dbReference type="NCBI Taxonomy" id="1414719"/>
    <lineage>
        <taxon>Bacteria</taxon>
        <taxon>Bacillati</taxon>
        <taxon>Actinomycetota</taxon>
        <taxon>Actinomycetes</taxon>
        <taxon>Mycobacteriales</taxon>
        <taxon>Corynebacteriaceae</taxon>
        <taxon>Corynebacterium</taxon>
    </lineage>
</organism>
<dbReference type="SUPFAM" id="SSF53254">
    <property type="entry name" value="Phosphoglycerate mutase-like"/>
    <property type="match status" value="1"/>
</dbReference>
<dbReference type="EC" id="3.1.3.3" evidence="1"/>
<dbReference type="Gene3D" id="3.40.50.1240">
    <property type="entry name" value="Phosphoglycerate mutase-like"/>
    <property type="match status" value="1"/>
</dbReference>
<keyword evidence="1" id="KW-0378">Hydrolase</keyword>